<dbReference type="InterPro" id="IPR041489">
    <property type="entry name" value="PDZ_6"/>
</dbReference>
<feature type="region of interest" description="Disordered" evidence="2">
    <location>
        <begin position="1"/>
        <end position="31"/>
    </location>
</feature>
<reference evidence="4" key="1">
    <citation type="submission" date="2025-08" db="UniProtKB">
        <authorList>
            <consortium name="Ensembl"/>
        </authorList>
    </citation>
    <scope>IDENTIFICATION</scope>
</reference>
<evidence type="ECO:0000256" key="1">
    <source>
        <dbReference type="SAM" id="Coils"/>
    </source>
</evidence>
<dbReference type="GO" id="GO:0023051">
    <property type="term" value="P:regulation of signaling"/>
    <property type="evidence" value="ECO:0007669"/>
    <property type="project" value="InterPro"/>
</dbReference>
<dbReference type="AlphaFoldDB" id="A0A3Q3BH90"/>
<dbReference type="Ensembl" id="ENSHBUT00000015598.1">
    <property type="protein sequence ID" value="ENSHBUP00000000371.1"/>
    <property type="gene ID" value="ENSHBUG00000001531.1"/>
</dbReference>
<protein>
    <submittedName>
        <fullName evidence="4">LIM domain only protein 7-like</fullName>
    </submittedName>
</protein>
<keyword evidence="1" id="KW-0175">Coiled coil</keyword>
<dbReference type="Gene3D" id="2.30.42.10">
    <property type="match status" value="1"/>
</dbReference>
<dbReference type="PROSITE" id="PS50106">
    <property type="entry name" value="PDZ"/>
    <property type="match status" value="1"/>
</dbReference>
<feature type="compositionally biased region" description="Polar residues" evidence="2">
    <location>
        <begin position="160"/>
        <end position="169"/>
    </location>
</feature>
<dbReference type="STRING" id="8153.ENSHBUP00000000371"/>
<dbReference type="Proteomes" id="UP000264840">
    <property type="component" value="Unplaced"/>
</dbReference>
<accession>A0A3Q3BH90</accession>
<feature type="region of interest" description="Disordered" evidence="2">
    <location>
        <begin position="761"/>
        <end position="807"/>
    </location>
</feature>
<evidence type="ECO:0000313" key="5">
    <source>
        <dbReference type="Proteomes" id="UP000264840"/>
    </source>
</evidence>
<feature type="region of interest" description="Disordered" evidence="2">
    <location>
        <begin position="841"/>
        <end position="865"/>
    </location>
</feature>
<feature type="compositionally biased region" description="Polar residues" evidence="2">
    <location>
        <begin position="690"/>
        <end position="709"/>
    </location>
</feature>
<dbReference type="Pfam" id="PF17820">
    <property type="entry name" value="PDZ_6"/>
    <property type="match status" value="1"/>
</dbReference>
<dbReference type="PANTHER" id="PTHR46767:SF2">
    <property type="entry name" value="LIM DOMAIN 7B"/>
    <property type="match status" value="1"/>
</dbReference>
<dbReference type="GO" id="GO:0030155">
    <property type="term" value="P:regulation of cell adhesion"/>
    <property type="evidence" value="ECO:0007669"/>
    <property type="project" value="InterPro"/>
</dbReference>
<feature type="region of interest" description="Disordered" evidence="2">
    <location>
        <begin position="332"/>
        <end position="365"/>
    </location>
</feature>
<dbReference type="SUPFAM" id="SSF50156">
    <property type="entry name" value="PDZ domain-like"/>
    <property type="match status" value="1"/>
</dbReference>
<name>A0A3Q3BH90_HAPBU</name>
<dbReference type="GeneTree" id="ENSGT00950000183159"/>
<feature type="compositionally biased region" description="Polar residues" evidence="2">
    <location>
        <begin position="347"/>
        <end position="361"/>
    </location>
</feature>
<dbReference type="InterPro" id="IPR036034">
    <property type="entry name" value="PDZ_sf"/>
</dbReference>
<keyword evidence="5" id="KW-1185">Reference proteome</keyword>
<dbReference type="SMART" id="SM00228">
    <property type="entry name" value="PDZ"/>
    <property type="match status" value="1"/>
</dbReference>
<feature type="compositionally biased region" description="Basic and acidic residues" evidence="2">
    <location>
        <begin position="796"/>
        <end position="807"/>
    </location>
</feature>
<dbReference type="Pfam" id="PF15949">
    <property type="entry name" value="DUF4757"/>
    <property type="match status" value="1"/>
</dbReference>
<feature type="region of interest" description="Disordered" evidence="2">
    <location>
        <begin position="685"/>
        <end position="722"/>
    </location>
</feature>
<dbReference type="CDD" id="cd00136">
    <property type="entry name" value="PDZ_canonical"/>
    <property type="match status" value="1"/>
</dbReference>
<feature type="compositionally biased region" description="Polar residues" evidence="2">
    <location>
        <begin position="435"/>
        <end position="469"/>
    </location>
</feature>
<organism evidence="4 5">
    <name type="scientific">Haplochromis burtoni</name>
    <name type="common">Burton's mouthbrooder</name>
    <name type="synonym">Chromis burtoni</name>
    <dbReference type="NCBI Taxonomy" id="8153"/>
    <lineage>
        <taxon>Eukaryota</taxon>
        <taxon>Metazoa</taxon>
        <taxon>Chordata</taxon>
        <taxon>Craniata</taxon>
        <taxon>Vertebrata</taxon>
        <taxon>Euteleostomi</taxon>
        <taxon>Actinopterygii</taxon>
        <taxon>Neopterygii</taxon>
        <taxon>Teleostei</taxon>
        <taxon>Neoteleostei</taxon>
        <taxon>Acanthomorphata</taxon>
        <taxon>Ovalentaria</taxon>
        <taxon>Cichlomorphae</taxon>
        <taxon>Cichliformes</taxon>
        <taxon>Cichlidae</taxon>
        <taxon>African cichlids</taxon>
        <taxon>Pseudocrenilabrinae</taxon>
        <taxon>Haplochromini</taxon>
        <taxon>Haplochromis</taxon>
    </lineage>
</organism>
<dbReference type="InterPro" id="IPR029978">
    <property type="entry name" value="LMO-7"/>
</dbReference>
<proteinExistence type="predicted"/>
<feature type="compositionally biased region" description="Polar residues" evidence="2">
    <location>
        <begin position="1"/>
        <end position="10"/>
    </location>
</feature>
<dbReference type="PANTHER" id="PTHR46767">
    <property type="entry name" value="LIM DOMAIN ONLY PROTEIN 7"/>
    <property type="match status" value="1"/>
</dbReference>
<evidence type="ECO:0000256" key="2">
    <source>
        <dbReference type="SAM" id="MobiDB-lite"/>
    </source>
</evidence>
<feature type="coiled-coil region" evidence="1">
    <location>
        <begin position="722"/>
        <end position="754"/>
    </location>
</feature>
<dbReference type="OMA" id="FQTHWDS"/>
<evidence type="ECO:0000259" key="3">
    <source>
        <dbReference type="PROSITE" id="PS50106"/>
    </source>
</evidence>
<sequence>MENKQVTAHQNKGYVPPLRRKQGPEENGSGFVSQFTRASQTQVKPERPVQVNPGWIWSKSLSDIPMVYPVRKAPDANTTHDESQDTGLTRLWNQDNRRKCSVAAKDAEAQWQDDLKKWKTRRRSTKSELRTKSQDREHVMDKMINGSVTTIEKNEAKLKYQQSPWTRNTAPRPYSTTSPSKSSSDLRPHTRALLARSYATEAPFSPTVPLSSQSSTHAQGGAVVVPDGKVLGEEIHFASTALDEARVGMPSLGFPVISQTQVKSQSSTAPFQSTCELSQPQNGLTNQISTHFTALQLNETTNSKSNKSPTLSMSSEQKAFFYVHPELKTAGEDLSHQNDNSQEDGQKSSWQAAAEQSTAPQTPGVYKFLPRTVSWSGSASLPRGYRRSEGSSRLSSAITARPFGTKQSRVSSLPRMYNVDDNQGVLLNSEREDSPSSPSLKRQTATAQLSGPYQTNQGKQTGAGQEEQVTSSNLSSQTSFQSSGYYYRPSIQSQILPQPYSNLQSRQNRGLTFSADGSTDLPKVDHSDMRVSLTLKPNSLADFGFHTHWDSTGARVKLIQPGSPAELCQLRVDDEIVAVDGAAVAHMNYDQWRDKMSSALQTGSLTMDIRRYGNKDWSTGEGTHHSQPGQSRVTLNLTAASSPVLIGCPDHHANSAAFPDTQVTQGFKSNGHTDNVMQGKVMGGELCETDGTTRNKGGSESAISDLQVPSLSPPSSSWSWDLEEDRRRQEKWQEEQERLLQEKYQRDQERLEAEWRRDQRDVIDPKKSGSQKTFEVTSGDVGLARTQQQENAMPKKTREEEQSTDGEKLKELLGPKRQSNAHEVQNEMVAQQDWTKSLSSPVLAGPHKYSRGDQSKRKGLSVAKAEKERQQILEEMKKRTQLLTDNSWIRQRSSSFYKDPMIVGLPLKRYDSLDNLDNLRQPQSSIYSYPRPHSAAAGYVTPSRNASSRYSTGSVLSLRNPYIQSCHQARYTSM</sequence>
<dbReference type="InterPro" id="IPR031865">
    <property type="entry name" value="DUF4757"/>
</dbReference>
<reference evidence="4" key="2">
    <citation type="submission" date="2025-09" db="UniProtKB">
        <authorList>
            <consortium name="Ensembl"/>
        </authorList>
    </citation>
    <scope>IDENTIFICATION</scope>
</reference>
<dbReference type="InterPro" id="IPR001478">
    <property type="entry name" value="PDZ"/>
</dbReference>
<feature type="region of interest" description="Disordered" evidence="2">
    <location>
        <begin position="377"/>
        <end position="476"/>
    </location>
</feature>
<feature type="domain" description="PDZ" evidence="3">
    <location>
        <begin position="532"/>
        <end position="611"/>
    </location>
</feature>
<feature type="region of interest" description="Disordered" evidence="2">
    <location>
        <begin position="159"/>
        <end position="187"/>
    </location>
</feature>
<evidence type="ECO:0000313" key="4">
    <source>
        <dbReference type="Ensembl" id="ENSHBUP00000000371.1"/>
    </source>
</evidence>